<dbReference type="AlphaFoldDB" id="A0AAV6SAR1"/>
<feature type="compositionally biased region" description="Basic residues" evidence="1">
    <location>
        <begin position="64"/>
        <end position="85"/>
    </location>
</feature>
<reference evidence="2 3" key="1">
    <citation type="journal article" date="2021" name="Sci. Rep.">
        <title>Chromosome anchoring in Senegalese sole (Solea senegalensis) reveals sex-associated markers and genome rearrangements in flatfish.</title>
        <authorList>
            <person name="Guerrero-Cozar I."/>
            <person name="Gomez-Garrido J."/>
            <person name="Berbel C."/>
            <person name="Martinez-Blanch J.F."/>
            <person name="Alioto T."/>
            <person name="Claros M.G."/>
            <person name="Gagnaire P.A."/>
            <person name="Manchado M."/>
        </authorList>
    </citation>
    <scope>NUCLEOTIDE SEQUENCE [LARGE SCALE GENOMIC DNA]</scope>
    <source>
        <strain evidence="2">Sse05_10M</strain>
    </source>
</reference>
<organism evidence="2 3">
    <name type="scientific">Solea senegalensis</name>
    <name type="common">Senegalese sole</name>
    <dbReference type="NCBI Taxonomy" id="28829"/>
    <lineage>
        <taxon>Eukaryota</taxon>
        <taxon>Metazoa</taxon>
        <taxon>Chordata</taxon>
        <taxon>Craniata</taxon>
        <taxon>Vertebrata</taxon>
        <taxon>Euteleostomi</taxon>
        <taxon>Actinopterygii</taxon>
        <taxon>Neopterygii</taxon>
        <taxon>Teleostei</taxon>
        <taxon>Neoteleostei</taxon>
        <taxon>Acanthomorphata</taxon>
        <taxon>Carangaria</taxon>
        <taxon>Pleuronectiformes</taxon>
        <taxon>Pleuronectoidei</taxon>
        <taxon>Soleidae</taxon>
        <taxon>Solea</taxon>
    </lineage>
</organism>
<sequence>MNPSSRWRLSTKFVERNFSESKEQFGFKAASTRAVSRKQRGATGVFLIFENHSFAPWEAGIWKRKNRSSKKEKKKRKEKKKKKKKAEAERFFHKVRYQSPRVCF</sequence>
<evidence type="ECO:0000313" key="2">
    <source>
        <dbReference type="EMBL" id="KAG7514491.1"/>
    </source>
</evidence>
<evidence type="ECO:0000313" key="3">
    <source>
        <dbReference type="Proteomes" id="UP000693946"/>
    </source>
</evidence>
<keyword evidence="3" id="KW-1185">Reference proteome</keyword>
<dbReference type="EMBL" id="JAGKHQ010000006">
    <property type="protein sequence ID" value="KAG7514491.1"/>
    <property type="molecule type" value="Genomic_DNA"/>
</dbReference>
<accession>A0AAV6SAR1</accession>
<feature type="region of interest" description="Disordered" evidence="1">
    <location>
        <begin position="64"/>
        <end position="89"/>
    </location>
</feature>
<evidence type="ECO:0000256" key="1">
    <source>
        <dbReference type="SAM" id="MobiDB-lite"/>
    </source>
</evidence>
<comment type="caution">
    <text evidence="2">The sequence shown here is derived from an EMBL/GenBank/DDBJ whole genome shotgun (WGS) entry which is preliminary data.</text>
</comment>
<gene>
    <name evidence="2" type="ORF">JOB18_035256</name>
</gene>
<proteinExistence type="predicted"/>
<protein>
    <submittedName>
        <fullName evidence="2">Uncharacterized protein</fullName>
    </submittedName>
</protein>
<name>A0AAV6SAR1_SOLSE</name>
<dbReference type="Proteomes" id="UP000693946">
    <property type="component" value="Linkage Group LG14"/>
</dbReference>